<keyword evidence="2" id="KW-0646">Protease inhibitor</keyword>
<dbReference type="SUPFAM" id="SSF54654">
    <property type="entry name" value="CI-2 family of serine protease inhibitors"/>
    <property type="match status" value="1"/>
</dbReference>
<dbReference type="EnsemblPlants" id="KQL28951">
    <property type="protein sequence ID" value="KQL28951"/>
    <property type="gene ID" value="SETIT_019247mg"/>
</dbReference>
<dbReference type="PANTHER" id="PTHR33091:SF92">
    <property type="entry name" value="OS02G0124300 PROTEIN"/>
    <property type="match status" value="1"/>
</dbReference>
<dbReference type="AlphaFoldDB" id="K3YY97"/>
<dbReference type="Gramene" id="KQL28951">
    <property type="protein sequence ID" value="KQL28951"/>
    <property type="gene ID" value="SETIT_019247mg"/>
</dbReference>
<dbReference type="InterPro" id="IPR000864">
    <property type="entry name" value="Prot_inh_pot1"/>
</dbReference>
<dbReference type="Pfam" id="PF00280">
    <property type="entry name" value="potato_inhibit"/>
    <property type="match status" value="1"/>
</dbReference>
<dbReference type="GO" id="GO:0009611">
    <property type="term" value="P:response to wounding"/>
    <property type="evidence" value="ECO:0007669"/>
    <property type="project" value="InterPro"/>
</dbReference>
<sequence>MANPINSPKILAACSFIDLHKRQLQLTVHPRNQKGGSPAAAAGGSADDDGGGKSSWPELVGRHVVEAVAVIKSQRQDVFVKFFGAGDAQPPDFDAHRVCLFLDGDLAVVRTPVVG</sequence>
<keyword evidence="6" id="KW-1185">Reference proteome</keyword>
<evidence type="ECO:0000256" key="3">
    <source>
        <dbReference type="ARBA" id="ARBA00022900"/>
    </source>
</evidence>
<dbReference type="Gene3D" id="3.30.10.10">
    <property type="entry name" value="Trypsin Inhibitor V, subunit A"/>
    <property type="match status" value="1"/>
</dbReference>
<feature type="compositionally biased region" description="Low complexity" evidence="4">
    <location>
        <begin position="35"/>
        <end position="45"/>
    </location>
</feature>
<dbReference type="InterPro" id="IPR036354">
    <property type="entry name" value="Prot_inh_pot1_sf"/>
</dbReference>
<feature type="region of interest" description="Disordered" evidence="4">
    <location>
        <begin position="28"/>
        <end position="57"/>
    </location>
</feature>
<dbReference type="eggNOG" id="ENOG502R3VH">
    <property type="taxonomic scope" value="Eukaryota"/>
</dbReference>
<organism evidence="5 6">
    <name type="scientific">Setaria italica</name>
    <name type="common">Foxtail millet</name>
    <name type="synonym">Panicum italicum</name>
    <dbReference type="NCBI Taxonomy" id="4555"/>
    <lineage>
        <taxon>Eukaryota</taxon>
        <taxon>Viridiplantae</taxon>
        <taxon>Streptophyta</taxon>
        <taxon>Embryophyta</taxon>
        <taxon>Tracheophyta</taxon>
        <taxon>Spermatophyta</taxon>
        <taxon>Magnoliopsida</taxon>
        <taxon>Liliopsida</taxon>
        <taxon>Poales</taxon>
        <taxon>Poaceae</taxon>
        <taxon>PACMAD clade</taxon>
        <taxon>Panicoideae</taxon>
        <taxon>Panicodae</taxon>
        <taxon>Paniceae</taxon>
        <taxon>Cenchrinae</taxon>
        <taxon>Setaria</taxon>
    </lineage>
</organism>
<reference evidence="6" key="1">
    <citation type="journal article" date="2012" name="Nat. Biotechnol.">
        <title>Reference genome sequence of the model plant Setaria.</title>
        <authorList>
            <person name="Bennetzen J.L."/>
            <person name="Schmutz J."/>
            <person name="Wang H."/>
            <person name="Percifield R."/>
            <person name="Hawkins J."/>
            <person name="Pontaroli A.C."/>
            <person name="Estep M."/>
            <person name="Feng L."/>
            <person name="Vaughn J.N."/>
            <person name="Grimwood J."/>
            <person name="Jenkins J."/>
            <person name="Barry K."/>
            <person name="Lindquist E."/>
            <person name="Hellsten U."/>
            <person name="Deshpande S."/>
            <person name="Wang X."/>
            <person name="Wu X."/>
            <person name="Mitros T."/>
            <person name="Triplett J."/>
            <person name="Yang X."/>
            <person name="Ye C.Y."/>
            <person name="Mauro-Herrera M."/>
            <person name="Wang L."/>
            <person name="Li P."/>
            <person name="Sharma M."/>
            <person name="Sharma R."/>
            <person name="Ronald P.C."/>
            <person name="Panaud O."/>
            <person name="Kellogg E.A."/>
            <person name="Brutnell T.P."/>
            <person name="Doust A.N."/>
            <person name="Tuskan G.A."/>
            <person name="Rokhsar D."/>
            <person name="Devos K.M."/>
        </authorList>
    </citation>
    <scope>NUCLEOTIDE SEQUENCE [LARGE SCALE GENOMIC DNA]</scope>
    <source>
        <strain evidence="6">cv. Yugu1</strain>
    </source>
</reference>
<dbReference type="GO" id="GO:0004867">
    <property type="term" value="F:serine-type endopeptidase inhibitor activity"/>
    <property type="evidence" value="ECO:0007669"/>
    <property type="project" value="UniProtKB-KW"/>
</dbReference>
<dbReference type="PANTHER" id="PTHR33091">
    <property type="entry name" value="PROTEIN, PUTATIVE, EXPRESSED-RELATED"/>
    <property type="match status" value="1"/>
</dbReference>
<evidence type="ECO:0000313" key="5">
    <source>
        <dbReference type="EnsemblPlants" id="KQL28951"/>
    </source>
</evidence>
<evidence type="ECO:0000313" key="6">
    <source>
        <dbReference type="Proteomes" id="UP000004995"/>
    </source>
</evidence>
<dbReference type="HOGENOM" id="CLU_158942_3_0_1"/>
<evidence type="ECO:0000256" key="1">
    <source>
        <dbReference type="ARBA" id="ARBA00008210"/>
    </source>
</evidence>
<dbReference type="EMBL" id="AGNK02000144">
    <property type="status" value="NOT_ANNOTATED_CDS"/>
    <property type="molecule type" value="Genomic_DNA"/>
</dbReference>
<dbReference type="FunCoup" id="K3YY97">
    <property type="interactions" value="13"/>
</dbReference>
<proteinExistence type="inferred from homology"/>
<dbReference type="InParanoid" id="K3YY97"/>
<dbReference type="PROSITE" id="PS00285">
    <property type="entry name" value="POTATO_INHIBITOR"/>
    <property type="match status" value="1"/>
</dbReference>
<keyword evidence="3" id="KW-0722">Serine protease inhibitor</keyword>
<evidence type="ECO:0000256" key="4">
    <source>
        <dbReference type="SAM" id="MobiDB-lite"/>
    </source>
</evidence>
<comment type="similarity">
    <text evidence="1">Belongs to the protease inhibitor I13 (potato type I serine protease inhibitor) family.</text>
</comment>
<dbReference type="Proteomes" id="UP000004995">
    <property type="component" value="Unassembled WGS sequence"/>
</dbReference>
<name>K3YY97_SETIT</name>
<accession>K3YY97</accession>
<protein>
    <submittedName>
        <fullName evidence="5">Uncharacterized protein</fullName>
    </submittedName>
</protein>
<reference evidence="5" key="2">
    <citation type="submission" date="2018-08" db="UniProtKB">
        <authorList>
            <consortium name="EnsemblPlants"/>
        </authorList>
    </citation>
    <scope>IDENTIFICATION</scope>
    <source>
        <strain evidence="5">Yugu1</strain>
    </source>
</reference>
<evidence type="ECO:0000256" key="2">
    <source>
        <dbReference type="ARBA" id="ARBA00022690"/>
    </source>
</evidence>